<evidence type="ECO:0000256" key="9">
    <source>
        <dbReference type="ARBA" id="ARBA00049244"/>
    </source>
</evidence>
<comment type="similarity">
    <text evidence="1">Belongs to the DNA polymerase type-B family.</text>
</comment>
<evidence type="ECO:0000256" key="2">
    <source>
        <dbReference type="ARBA" id="ARBA00012417"/>
    </source>
</evidence>
<evidence type="ECO:0000313" key="11">
    <source>
        <dbReference type="EMBL" id="DAI59053.1"/>
    </source>
</evidence>
<protein>
    <recommendedName>
        <fullName evidence="2">DNA-directed DNA polymerase</fullName>
        <ecNumber evidence="2">2.7.7.7</ecNumber>
    </recommendedName>
</protein>
<dbReference type="Gene3D" id="3.30.420.10">
    <property type="entry name" value="Ribonuclease H-like superfamily/Ribonuclease H"/>
    <property type="match status" value="1"/>
</dbReference>
<sequence>MNIGGYEIIEDINKFPFHKLELGFVSNGKRGKGKRYYYKNIVALDTETCTYNDVAFISDISITIEGLATYYCHTISELFLFLDRLQNHFNDDDKKRMIIYVHNLSYDYVFLRNALFKHYGFPINSLAVKSHKYVTMDFGFYEFRDSLILTQKSLDKLATDERVEVQKAVGYWDYTKIRSPHSDRTEKEKIYANADTIALCLALRSVMNNRNVNTGSCPLTSTGFIRNESRKRSRVIREGKKWRNKFKELKLSYDDYTFLERVFHGGYTHANRFYINQVLYNLKSFDFTSSYPSVMLYEKFPMEKFTRAEYTIEQIIDLSKDFAFFGDLLMENVILKKNVPMPPMAKAKCTVIDERKNKAVIDNGRIVRADAIIIPFSDPDLDLYLKYYDYSYADVKNVRAAKKDYLPDWFAEYVHELFYNKCTLKDTDKINYSISKSYINAMYGMIAQKILREINEEDYDKCEWSHSIQNEEDFGKYYSNPSSFLPYQWAIWVTAYAQHNLFELGSCCKHWIYSDTDSCKGFGWNFEKVKKYNKKIEEKAIKRGYGIVDYNGVKYVIGQADDETNDYLITEFITLGCKRYCYRQTEKKKDGTIMPDVLHLTVAGVPKDAVTELKNDIDNFGKGFIFHSVINDMKNYKGSNKRRPDYHINNDDNYITVLGERVKYGSYIILKPVDYILDQTVQFDEETGLPFKYDFTDISTR</sequence>
<dbReference type="InterPro" id="IPR023211">
    <property type="entry name" value="DNA_pol_palm_dom_sf"/>
</dbReference>
<evidence type="ECO:0000259" key="10">
    <source>
        <dbReference type="Pfam" id="PF03175"/>
    </source>
</evidence>
<accession>A0A8S5VY64</accession>
<evidence type="ECO:0000256" key="4">
    <source>
        <dbReference type="ARBA" id="ARBA00022695"/>
    </source>
</evidence>
<dbReference type="InterPro" id="IPR004868">
    <property type="entry name" value="DNA-dir_DNA_pol_B_mt/vir"/>
</dbReference>
<evidence type="ECO:0000256" key="6">
    <source>
        <dbReference type="ARBA" id="ARBA00022932"/>
    </source>
</evidence>
<keyword evidence="7" id="KW-1194">Viral DNA replication</keyword>
<dbReference type="SUPFAM" id="SSF56672">
    <property type="entry name" value="DNA/RNA polymerases"/>
    <property type="match status" value="1"/>
</dbReference>
<dbReference type="EMBL" id="BK031033">
    <property type="protein sequence ID" value="DAI59053.1"/>
    <property type="molecule type" value="Genomic_DNA"/>
</dbReference>
<evidence type="ECO:0000256" key="3">
    <source>
        <dbReference type="ARBA" id="ARBA00022679"/>
    </source>
</evidence>
<dbReference type="Pfam" id="PF03175">
    <property type="entry name" value="DNA_pol_B_2"/>
    <property type="match status" value="2"/>
</dbReference>
<keyword evidence="5" id="KW-0235">DNA replication</keyword>
<dbReference type="InterPro" id="IPR012337">
    <property type="entry name" value="RNaseH-like_sf"/>
</dbReference>
<dbReference type="SUPFAM" id="SSF53098">
    <property type="entry name" value="Ribonuclease H-like"/>
    <property type="match status" value="1"/>
</dbReference>
<dbReference type="GO" id="GO:0006260">
    <property type="term" value="P:DNA replication"/>
    <property type="evidence" value="ECO:0007669"/>
    <property type="project" value="UniProtKB-KW"/>
</dbReference>
<comment type="catalytic activity">
    <reaction evidence="9">
        <text>DNA(n) + a 2'-deoxyribonucleoside 5'-triphosphate = DNA(n+1) + diphosphate</text>
        <dbReference type="Rhea" id="RHEA:22508"/>
        <dbReference type="Rhea" id="RHEA-COMP:17339"/>
        <dbReference type="Rhea" id="RHEA-COMP:17340"/>
        <dbReference type="ChEBI" id="CHEBI:33019"/>
        <dbReference type="ChEBI" id="CHEBI:61560"/>
        <dbReference type="ChEBI" id="CHEBI:173112"/>
        <dbReference type="EC" id="2.7.7.7"/>
    </reaction>
</comment>
<dbReference type="GO" id="GO:0039693">
    <property type="term" value="P:viral DNA genome replication"/>
    <property type="evidence" value="ECO:0007669"/>
    <property type="project" value="UniProtKB-KW"/>
</dbReference>
<evidence type="ECO:0000256" key="7">
    <source>
        <dbReference type="ARBA" id="ARBA00023109"/>
    </source>
</evidence>
<dbReference type="GO" id="GO:0003887">
    <property type="term" value="F:DNA-directed DNA polymerase activity"/>
    <property type="evidence" value="ECO:0007669"/>
    <property type="project" value="UniProtKB-KW"/>
</dbReference>
<proteinExistence type="inferred from homology"/>
<dbReference type="GO" id="GO:0000166">
    <property type="term" value="F:nucleotide binding"/>
    <property type="evidence" value="ECO:0007669"/>
    <property type="project" value="InterPro"/>
</dbReference>
<keyword evidence="3" id="KW-0808">Transferase</keyword>
<keyword evidence="6" id="KW-0239">DNA-directed DNA polymerase</keyword>
<evidence type="ECO:0000256" key="8">
    <source>
        <dbReference type="ARBA" id="ARBA00023125"/>
    </source>
</evidence>
<dbReference type="InterPro" id="IPR036397">
    <property type="entry name" value="RNaseH_sf"/>
</dbReference>
<feature type="domain" description="DNA-directed DNA polymerase family B mitochondria/virus" evidence="10">
    <location>
        <begin position="245"/>
        <end position="485"/>
    </location>
</feature>
<evidence type="ECO:0000256" key="1">
    <source>
        <dbReference type="ARBA" id="ARBA00005755"/>
    </source>
</evidence>
<feature type="domain" description="DNA-directed DNA polymerase family B mitochondria/virus" evidence="10">
    <location>
        <begin position="95"/>
        <end position="192"/>
    </location>
</feature>
<evidence type="ECO:0000256" key="5">
    <source>
        <dbReference type="ARBA" id="ARBA00022705"/>
    </source>
</evidence>
<dbReference type="Gene3D" id="3.90.1600.10">
    <property type="entry name" value="Palm domain of DNA polymerase"/>
    <property type="match status" value="2"/>
</dbReference>
<keyword evidence="4" id="KW-0548">Nucleotidyltransferase</keyword>
<dbReference type="GO" id="GO:0003677">
    <property type="term" value="F:DNA binding"/>
    <property type="evidence" value="ECO:0007669"/>
    <property type="project" value="UniProtKB-KW"/>
</dbReference>
<dbReference type="InterPro" id="IPR043502">
    <property type="entry name" value="DNA/RNA_pol_sf"/>
</dbReference>
<organism evidence="11">
    <name type="scientific">Tectiviridae sp</name>
    <dbReference type="NCBI Taxonomy" id="2831614"/>
    <lineage>
        <taxon>Viruses</taxon>
        <taxon>Varidnaviria</taxon>
        <taxon>Bamfordvirae</taxon>
        <taxon>Preplasmiviricota</taxon>
        <taxon>Prepoliviricotina</taxon>
        <taxon>Tectiliviricetes</taxon>
        <taxon>Kalamavirales</taxon>
        <taxon>Tectiviridae</taxon>
    </lineage>
</organism>
<reference evidence="11" key="1">
    <citation type="journal article" date="2021" name="Proc. Natl. Acad. Sci. U.S.A.">
        <title>A Catalog of Tens of Thousands of Viruses from Human Metagenomes Reveals Hidden Associations with Chronic Diseases.</title>
        <authorList>
            <person name="Tisza M.J."/>
            <person name="Buck C.B."/>
        </authorList>
    </citation>
    <scope>NUCLEOTIDE SEQUENCE</scope>
    <source>
        <strain evidence="11">Ct3cV12</strain>
    </source>
</reference>
<name>A0A8S5VY64_9VIRU</name>
<dbReference type="EC" id="2.7.7.7" evidence="2"/>
<keyword evidence="8" id="KW-0238">DNA-binding</keyword>